<reference evidence="1" key="2">
    <citation type="submission" date="2015-02" db="UniProtKB">
        <authorList>
            <consortium name="EnsemblMetazoa"/>
        </authorList>
    </citation>
    <scope>IDENTIFICATION</scope>
</reference>
<dbReference type="EMBL" id="JH432064">
    <property type="status" value="NOT_ANNOTATED_CDS"/>
    <property type="molecule type" value="Genomic_DNA"/>
</dbReference>
<dbReference type="PANTHER" id="PTHR21439:SF0">
    <property type="entry name" value="PROTEIN OSCP1"/>
    <property type="match status" value="1"/>
</dbReference>
<dbReference type="GO" id="GO:0005737">
    <property type="term" value="C:cytoplasm"/>
    <property type="evidence" value="ECO:0007669"/>
    <property type="project" value="TreeGrafter"/>
</dbReference>
<dbReference type="GO" id="GO:0005886">
    <property type="term" value="C:plasma membrane"/>
    <property type="evidence" value="ECO:0007669"/>
    <property type="project" value="TreeGrafter"/>
</dbReference>
<protein>
    <recommendedName>
        <fullName evidence="3">Protein OSCP1</fullName>
    </recommendedName>
</protein>
<evidence type="ECO:0000313" key="2">
    <source>
        <dbReference type="Proteomes" id="UP000014500"/>
    </source>
</evidence>
<dbReference type="eggNOG" id="KOG4033">
    <property type="taxonomic scope" value="Eukaryota"/>
</dbReference>
<dbReference type="HOGENOM" id="CLU_039360_1_0_1"/>
<evidence type="ECO:0000313" key="1">
    <source>
        <dbReference type="EnsemblMetazoa" id="SMAR014545-PA"/>
    </source>
</evidence>
<accession>T1JL15</accession>
<dbReference type="STRING" id="126957.T1JL15"/>
<evidence type="ECO:0008006" key="3">
    <source>
        <dbReference type="Google" id="ProtNLM"/>
    </source>
</evidence>
<dbReference type="PhylomeDB" id="T1JL15"/>
<dbReference type="PANTHER" id="PTHR21439">
    <property type="entry name" value="OXIDORED-NITRO DOMAIN-CONTAINING PROTEIN"/>
    <property type="match status" value="1"/>
</dbReference>
<keyword evidence="2" id="KW-1185">Reference proteome</keyword>
<dbReference type="Proteomes" id="UP000014500">
    <property type="component" value="Unassembled WGS sequence"/>
</dbReference>
<dbReference type="Pfam" id="PF10188">
    <property type="entry name" value="Oscp1"/>
    <property type="match status" value="1"/>
</dbReference>
<dbReference type="InterPro" id="IPR019332">
    <property type="entry name" value="OSCP1"/>
</dbReference>
<organism evidence="1 2">
    <name type="scientific">Strigamia maritima</name>
    <name type="common">European centipede</name>
    <name type="synonym">Geophilus maritimus</name>
    <dbReference type="NCBI Taxonomy" id="126957"/>
    <lineage>
        <taxon>Eukaryota</taxon>
        <taxon>Metazoa</taxon>
        <taxon>Ecdysozoa</taxon>
        <taxon>Arthropoda</taxon>
        <taxon>Myriapoda</taxon>
        <taxon>Chilopoda</taxon>
        <taxon>Pleurostigmophora</taxon>
        <taxon>Geophilomorpha</taxon>
        <taxon>Linotaeniidae</taxon>
        <taxon>Strigamia</taxon>
    </lineage>
</organism>
<dbReference type="EnsemblMetazoa" id="SMAR014545-RA">
    <property type="protein sequence ID" value="SMAR014545-PA"/>
    <property type="gene ID" value="SMAR014545"/>
</dbReference>
<proteinExistence type="predicted"/>
<sequence length="376" mass="42803">MSQRTFPMLFLNLGGEMVYILDQRLTAQNIPDDKARKVLNDIVSTMLNKRFMEELFKPQQLYSKRALRSVFDKLAHTSIMRLNTASMDKLYDLMTMAVKYQVYMAAQASDLLLITLNHLDSMRAFVSEPSIHQQVFDVYVMLIKTYNTLSLGSFELIRQTLLAFFEDTHVRVSIFLRDKIQNPNGRFTMPIKAVLPFDWEIPGKITCFDADGKRISIKEFETIGEYSCQTAKGSLEYTGGRQIQLGTNMYMYTKAVDTKSEVVTPTSMSSVSALGDEKYAKDELNFLADLLGSVCKNEKHEFRLNLFNIDKDDEPHDPAVEEPPKNPLRNVINIDASLSQTNVTLAKIIGEMTLAETEETEEDDLLDLMDFAAKSN</sequence>
<reference evidence="2" key="1">
    <citation type="submission" date="2011-05" db="EMBL/GenBank/DDBJ databases">
        <authorList>
            <person name="Richards S.R."/>
            <person name="Qu J."/>
            <person name="Jiang H."/>
            <person name="Jhangiani S.N."/>
            <person name="Agravi P."/>
            <person name="Goodspeed R."/>
            <person name="Gross S."/>
            <person name="Mandapat C."/>
            <person name="Jackson L."/>
            <person name="Mathew T."/>
            <person name="Pu L."/>
            <person name="Thornton R."/>
            <person name="Saada N."/>
            <person name="Wilczek-Boney K.B."/>
            <person name="Lee S."/>
            <person name="Kovar C."/>
            <person name="Wu Y."/>
            <person name="Scherer S.E."/>
            <person name="Worley K.C."/>
            <person name="Muzny D.M."/>
            <person name="Gibbs R."/>
        </authorList>
    </citation>
    <scope>NUCLEOTIDE SEQUENCE</scope>
    <source>
        <strain evidence="2">Brora</strain>
    </source>
</reference>
<dbReference type="OMA" id="GTMFNKR"/>
<dbReference type="AlphaFoldDB" id="T1JL15"/>
<name>T1JL15_STRMM</name>